<accession>A0A7V8NVG5</accession>
<dbReference type="InterPro" id="IPR033932">
    <property type="entry name" value="YtcJ-like"/>
</dbReference>
<dbReference type="Gene3D" id="2.30.40.10">
    <property type="entry name" value="Urease, subunit C, domain 1"/>
    <property type="match status" value="1"/>
</dbReference>
<dbReference type="EMBL" id="JACDQQ010002418">
    <property type="protein sequence ID" value="MBA0088265.1"/>
    <property type="molecule type" value="Genomic_DNA"/>
</dbReference>
<reference evidence="2" key="1">
    <citation type="submission" date="2020-06" db="EMBL/GenBank/DDBJ databases">
        <title>Legume-microbial interactions unlock mineral nutrients during tropical forest succession.</title>
        <authorList>
            <person name="Epihov D.Z."/>
        </authorList>
    </citation>
    <scope>NUCLEOTIDE SEQUENCE [LARGE SCALE GENOMIC DNA]</scope>
    <source>
        <strain evidence="2">Pan2503</strain>
    </source>
</reference>
<gene>
    <name evidence="2" type="ORF">HRJ53_25045</name>
</gene>
<organism evidence="2 3">
    <name type="scientific">Candidatus Acidiferrum panamense</name>
    <dbReference type="NCBI Taxonomy" id="2741543"/>
    <lineage>
        <taxon>Bacteria</taxon>
        <taxon>Pseudomonadati</taxon>
        <taxon>Acidobacteriota</taxon>
        <taxon>Terriglobia</taxon>
        <taxon>Candidatus Acidiferrales</taxon>
        <taxon>Candidatus Acidiferrum</taxon>
    </lineage>
</organism>
<dbReference type="Gene3D" id="3.10.310.70">
    <property type="match status" value="1"/>
</dbReference>
<dbReference type="InterPro" id="IPR011059">
    <property type="entry name" value="Metal-dep_hydrolase_composite"/>
</dbReference>
<evidence type="ECO:0000313" key="2">
    <source>
        <dbReference type="EMBL" id="MBA0088265.1"/>
    </source>
</evidence>
<dbReference type="Proteomes" id="UP000567293">
    <property type="component" value="Unassembled WGS sequence"/>
</dbReference>
<keyword evidence="3" id="KW-1185">Reference proteome</keyword>
<feature type="domain" description="Amidohydrolase 3" evidence="1">
    <location>
        <begin position="67"/>
        <end position="546"/>
    </location>
</feature>
<dbReference type="PANTHER" id="PTHR22642">
    <property type="entry name" value="IMIDAZOLONEPROPIONASE"/>
    <property type="match status" value="1"/>
</dbReference>
<proteinExistence type="predicted"/>
<protein>
    <submittedName>
        <fullName evidence="2">Amidohydrolase</fullName>
    </submittedName>
</protein>
<dbReference type="Pfam" id="PF07969">
    <property type="entry name" value="Amidohydro_3"/>
    <property type="match status" value="1"/>
</dbReference>
<comment type="caution">
    <text evidence="2">The sequence shown here is derived from an EMBL/GenBank/DDBJ whole genome shotgun (WGS) entry which is preliminary data.</text>
</comment>
<dbReference type="InterPro" id="IPR032466">
    <property type="entry name" value="Metal_Hydrolase"/>
</dbReference>
<sequence length="551" mass="60267">MILVFSSASAYAQQPSFADLVIVHGHVWTVDPRNSRAEAVAIHDGHIVRVGSDAEIAKWVGPATKRIDAQGKSVLPGFIDAHVHFSSGGGEISGVHLRDANTPQEFARRIGEQAKKLAKGEWMLGGTWDHELWGGTPLPSHDWVDALTPDTPVFVSRYDGHMAMANALALRLAGVTRETEDPPGGTIVRGKDGNPTGLLKDAAMNLVYRIIPPPSEEQLLRMIRAAMEEARRFGVTSIHDISSTEDVRAYQTLADRGELTLRIYSITPLPQWQAPATAGIRAGFGNDWIHLGALKGFADGSLGSTTALFEKPYDDAPETSGLPNEMMLPEGNMLKMALGADKAGLQLAVHAIGDKANRILLDIYAEVEKQNGARTDRRWRIEHAQHLRPEDFARFAQLGVIASVQPYHAIDDGRWAEKRIGHERAKTTYAFRTLLDHGVRLAFGSDWTVAPLNPMVGLYAAVTRATLDGKNPGGWFPEQRLTLEEALQAYTMGSAFAEFREREKGSLTPGKLADLVVLDRDLFAIAQEKIKDAAVRYTIVGGRVVYQAGKN</sequence>
<dbReference type="SUPFAM" id="SSF51556">
    <property type="entry name" value="Metallo-dependent hydrolases"/>
    <property type="match status" value="1"/>
</dbReference>
<evidence type="ECO:0000259" key="1">
    <source>
        <dbReference type="Pfam" id="PF07969"/>
    </source>
</evidence>
<dbReference type="GO" id="GO:0016810">
    <property type="term" value="F:hydrolase activity, acting on carbon-nitrogen (but not peptide) bonds"/>
    <property type="evidence" value="ECO:0007669"/>
    <property type="project" value="InterPro"/>
</dbReference>
<dbReference type="SUPFAM" id="SSF51338">
    <property type="entry name" value="Composite domain of metallo-dependent hydrolases"/>
    <property type="match status" value="1"/>
</dbReference>
<dbReference type="Gene3D" id="3.20.20.140">
    <property type="entry name" value="Metal-dependent hydrolases"/>
    <property type="match status" value="1"/>
</dbReference>
<evidence type="ECO:0000313" key="3">
    <source>
        <dbReference type="Proteomes" id="UP000567293"/>
    </source>
</evidence>
<dbReference type="InterPro" id="IPR013108">
    <property type="entry name" value="Amidohydro_3"/>
</dbReference>
<dbReference type="PANTHER" id="PTHR22642:SF2">
    <property type="entry name" value="PROTEIN LONG AFTER FAR-RED 3"/>
    <property type="match status" value="1"/>
</dbReference>
<dbReference type="AlphaFoldDB" id="A0A7V8NVG5"/>
<name>A0A7V8NVG5_9BACT</name>
<dbReference type="CDD" id="cd01300">
    <property type="entry name" value="YtcJ_like"/>
    <property type="match status" value="1"/>
</dbReference>